<dbReference type="Pfam" id="PF23598">
    <property type="entry name" value="LRR_14"/>
    <property type="match status" value="1"/>
</dbReference>
<dbReference type="Pfam" id="PF00791">
    <property type="entry name" value="ZU5"/>
    <property type="match status" value="1"/>
</dbReference>
<organism evidence="4 5">
    <name type="scientific">Branchiostoma floridae</name>
    <name type="common">Florida lancelet</name>
    <name type="synonym">Amphioxus</name>
    <dbReference type="NCBI Taxonomy" id="7739"/>
    <lineage>
        <taxon>Eukaryota</taxon>
        <taxon>Metazoa</taxon>
        <taxon>Chordata</taxon>
        <taxon>Cephalochordata</taxon>
        <taxon>Leptocardii</taxon>
        <taxon>Amphioxiformes</taxon>
        <taxon>Branchiostomatidae</taxon>
        <taxon>Branchiostoma</taxon>
    </lineage>
</organism>
<protein>
    <submittedName>
        <fullName evidence="5">Uncharacterized protein LOC118428949</fullName>
    </submittedName>
</protein>
<dbReference type="InterPro" id="IPR032675">
    <property type="entry name" value="LRR_dom_sf"/>
</dbReference>
<keyword evidence="2" id="KW-0677">Repeat</keyword>
<dbReference type="InterPro" id="IPR001611">
    <property type="entry name" value="Leu-rich_rpt"/>
</dbReference>
<feature type="domain" description="ZU5" evidence="3">
    <location>
        <begin position="524"/>
        <end position="621"/>
    </location>
</feature>
<evidence type="ECO:0000313" key="4">
    <source>
        <dbReference type="Proteomes" id="UP000001554"/>
    </source>
</evidence>
<dbReference type="PANTHER" id="PTHR48051:SF1">
    <property type="entry name" value="RAS SUPPRESSOR PROTEIN 1"/>
    <property type="match status" value="1"/>
</dbReference>
<dbReference type="KEGG" id="bfo:118428949"/>
<evidence type="ECO:0000313" key="5">
    <source>
        <dbReference type="RefSeq" id="XP_035695153.1"/>
    </source>
</evidence>
<dbReference type="SMART" id="SM00218">
    <property type="entry name" value="ZU5"/>
    <property type="match status" value="1"/>
</dbReference>
<proteinExistence type="predicted"/>
<dbReference type="Proteomes" id="UP000001554">
    <property type="component" value="Chromosome 13"/>
</dbReference>
<dbReference type="PROSITE" id="PS51450">
    <property type="entry name" value="LRR"/>
    <property type="match status" value="3"/>
</dbReference>
<dbReference type="GeneID" id="118428949"/>
<evidence type="ECO:0000259" key="3">
    <source>
        <dbReference type="SMART" id="SM00218"/>
    </source>
</evidence>
<dbReference type="InterPro" id="IPR050216">
    <property type="entry name" value="LRR_domain-containing"/>
</dbReference>
<dbReference type="Gene3D" id="2.60.220.30">
    <property type="match status" value="1"/>
</dbReference>
<dbReference type="AlphaFoldDB" id="A0A9J7M6M5"/>
<dbReference type="Gene3D" id="3.80.10.10">
    <property type="entry name" value="Ribonuclease Inhibitor"/>
    <property type="match status" value="3"/>
</dbReference>
<dbReference type="OrthoDB" id="660555at2759"/>
<dbReference type="SUPFAM" id="SSF52058">
    <property type="entry name" value="L domain-like"/>
    <property type="match status" value="1"/>
</dbReference>
<dbReference type="SMART" id="SM00364">
    <property type="entry name" value="LRR_BAC"/>
    <property type="match status" value="7"/>
</dbReference>
<evidence type="ECO:0000256" key="2">
    <source>
        <dbReference type="ARBA" id="ARBA00022737"/>
    </source>
</evidence>
<keyword evidence="1" id="KW-0433">Leucine-rich repeat</keyword>
<reference evidence="4" key="1">
    <citation type="journal article" date="2020" name="Nat. Ecol. Evol.">
        <title>Deeply conserved synteny resolves early events in vertebrate evolution.</title>
        <authorList>
            <person name="Simakov O."/>
            <person name="Marletaz F."/>
            <person name="Yue J.X."/>
            <person name="O'Connell B."/>
            <person name="Jenkins J."/>
            <person name="Brandt A."/>
            <person name="Calef R."/>
            <person name="Tung C.H."/>
            <person name="Huang T.K."/>
            <person name="Schmutz J."/>
            <person name="Satoh N."/>
            <person name="Yu J.K."/>
            <person name="Putnam N.H."/>
            <person name="Green R.E."/>
            <person name="Rokhsar D.S."/>
        </authorList>
    </citation>
    <scope>NUCLEOTIDE SEQUENCE [LARGE SCALE GENOMIC DNA]</scope>
    <source>
        <strain evidence="4">S238N-H82</strain>
    </source>
</reference>
<gene>
    <name evidence="5" type="primary">LOC118428949</name>
</gene>
<dbReference type="InterPro" id="IPR003591">
    <property type="entry name" value="Leu-rich_rpt_typical-subtyp"/>
</dbReference>
<reference evidence="5" key="2">
    <citation type="submission" date="2025-08" db="UniProtKB">
        <authorList>
            <consortium name="RefSeq"/>
        </authorList>
    </citation>
    <scope>IDENTIFICATION</scope>
    <source>
        <strain evidence="5">S238N-H82</strain>
        <tissue evidence="5">Testes</tissue>
    </source>
</reference>
<dbReference type="PANTHER" id="PTHR48051">
    <property type="match status" value="1"/>
</dbReference>
<accession>A0A9J7M6M5</accession>
<dbReference type="InterPro" id="IPR055414">
    <property type="entry name" value="LRR_R13L4/SHOC2-like"/>
</dbReference>
<dbReference type="RefSeq" id="XP_035695153.1">
    <property type="nucleotide sequence ID" value="XM_035839260.1"/>
</dbReference>
<sequence>MATKGATKLRLSNLKTMLKKNPSERAELSLASRNLRQIPHDVFTLDGVESLLVNSNQLERIPPNIAHMSQLQVLDASRNNITLVSESIAQCVRLQELNLSYNRLTDLPRELSRLRKFYKLYLKGNEITSIPSVVVTLTPLTHLDLATNRLSVLPTSFKNLKRLKVLDLSSNNFEQIPAPVAGMNSLEKLDMGFNKVGRRQERTTSTTSTKGLKKLKVLNLRGNSNLTTIPLVEYLSKLDSIEEIDVSDCSLKVLNPKVGAMKGLRSLRLARNRLQALPDEICALENLRTLDVEQNKLEQLPSDMYMLRELQVKHKVGETKNGLILDGNPLWSPPPHIIAQGHPEVISAVLLEDAGMLEDVVTEEAFTGICNAVVDECLATLTKRPGVLSTMKWLAPTTATLPTLPIKASKSKKPRFDTEDALVDDAVRRCMNECVDLVFSQVMSLASSENVVDLVEERVIDWLIKDAIQQVKEDLRMMETVEDMAREVVEVEARRCLREAVEESVMTVLGLGQATSPEQYCEKSFLVGVTETDLKLPGGALLKVPDKALNKDVAVTCIVLNPVTYGQGVPLVAGETLVSDVINIKPHSTQLQKHALLKIPHAVSPYDDDREFVLKFSRNGSNWRTVFAEDDESVRGQAVYRVDRLGTFAVVSRARTYEHWMKAGQQEVHMGRTGAAGVEVHLPADPIARPRGMNFQVLTVDASSICHANQPTSTPRGQTSSLLAASHIFNLTSRLIPLKNYAQLVLPLAMSSENDVTSLRSQSLTSDDDSILTIDDVTMTPIEDISKEKVHIVGFSHAHNKWEDVTSRVKSVTLEGASVSFRTKELQSYAVLCYSPKEEVRIDPTVKSLSRNMTTSQVSVLVFKRWARHQHDYLYDASPTRQAAHHVSDDADSARRVDLRVELATKETRGLVALEAKMEGFEPQDGTSRGDVLLKEGQDLHLRLNNVLECDAYKDYVNFHVYVRKRNRLSLTVEFMDFSETGAMKVVTGHLGEGKKGVTKTPKVLFEVPITCPGVGFDTISEPSLSFDM</sequence>
<dbReference type="SMART" id="SM00369">
    <property type="entry name" value="LRR_TYP"/>
    <property type="match status" value="8"/>
</dbReference>
<dbReference type="GO" id="GO:0035556">
    <property type="term" value="P:intracellular signal transduction"/>
    <property type="evidence" value="ECO:0000318"/>
    <property type="project" value="GO_Central"/>
</dbReference>
<keyword evidence="4" id="KW-1185">Reference proteome</keyword>
<dbReference type="InterPro" id="IPR000906">
    <property type="entry name" value="ZU5_dom"/>
</dbReference>
<evidence type="ECO:0000256" key="1">
    <source>
        <dbReference type="ARBA" id="ARBA00022614"/>
    </source>
</evidence>
<name>A0A9J7M6M5_BRAFL</name>